<dbReference type="InterPro" id="IPR003961">
    <property type="entry name" value="FN3_dom"/>
</dbReference>
<reference evidence="4" key="1">
    <citation type="submission" date="2025-08" db="UniProtKB">
        <authorList>
            <consortium name="RefSeq"/>
        </authorList>
    </citation>
    <scope>IDENTIFICATION</scope>
</reference>
<dbReference type="CDD" id="cd00063">
    <property type="entry name" value="FN3"/>
    <property type="match status" value="1"/>
</dbReference>
<dbReference type="InterPro" id="IPR036116">
    <property type="entry name" value="FN3_sf"/>
</dbReference>
<feature type="compositionally biased region" description="Polar residues" evidence="1">
    <location>
        <begin position="1"/>
        <end position="19"/>
    </location>
</feature>
<dbReference type="GO" id="GO:0006355">
    <property type="term" value="P:regulation of DNA-templated transcription"/>
    <property type="evidence" value="ECO:0007669"/>
    <property type="project" value="TreeGrafter"/>
</dbReference>
<dbReference type="PANTHER" id="PTHR23210">
    <property type="entry name" value="ACTIVATING TRANSCRIPTION FACTOR 7 INTERACTING PROTEIN"/>
    <property type="match status" value="1"/>
</dbReference>
<name>A0A6P3WNZ6_DINQU</name>
<evidence type="ECO:0000259" key="2">
    <source>
        <dbReference type="PROSITE" id="PS50853"/>
    </source>
</evidence>
<dbReference type="SMART" id="SM00060">
    <property type="entry name" value="FN3"/>
    <property type="match status" value="1"/>
</dbReference>
<dbReference type="InterPro" id="IPR026085">
    <property type="entry name" value="ATF7-int"/>
</dbReference>
<feature type="region of interest" description="Disordered" evidence="1">
    <location>
        <begin position="38"/>
        <end position="186"/>
    </location>
</feature>
<gene>
    <name evidence="4" type="primary">LOC106740701</name>
</gene>
<feature type="compositionally biased region" description="Polar residues" evidence="1">
    <location>
        <begin position="339"/>
        <end position="375"/>
    </location>
</feature>
<dbReference type="RefSeq" id="XP_014467494.1">
    <property type="nucleotide sequence ID" value="XM_014612008.1"/>
</dbReference>
<dbReference type="PROSITE" id="PS50853">
    <property type="entry name" value="FN3"/>
    <property type="match status" value="1"/>
</dbReference>
<dbReference type="GeneID" id="106740701"/>
<dbReference type="GO" id="GO:0003712">
    <property type="term" value="F:transcription coregulator activity"/>
    <property type="evidence" value="ECO:0007669"/>
    <property type="project" value="TreeGrafter"/>
</dbReference>
<evidence type="ECO:0000313" key="3">
    <source>
        <dbReference type="Proteomes" id="UP000515204"/>
    </source>
</evidence>
<dbReference type="GO" id="GO:0005667">
    <property type="term" value="C:transcription regulator complex"/>
    <property type="evidence" value="ECO:0007669"/>
    <property type="project" value="TreeGrafter"/>
</dbReference>
<feature type="compositionally biased region" description="Low complexity" evidence="1">
    <location>
        <begin position="166"/>
        <end position="185"/>
    </location>
</feature>
<accession>A0A6P3WNZ6</accession>
<evidence type="ECO:0000313" key="4">
    <source>
        <dbReference type="RefSeq" id="XP_014467494.1"/>
    </source>
</evidence>
<dbReference type="CTD" id="36133"/>
<proteinExistence type="predicted"/>
<dbReference type="PANTHER" id="PTHR23210:SF26">
    <property type="entry name" value="ACTIVATING TRANSCRIPTION FACTOR 7-INTERACTING PROTEIN 1"/>
    <property type="match status" value="1"/>
</dbReference>
<dbReference type="InterPro" id="IPR056565">
    <property type="entry name" value="Fn3_ATF7IP"/>
</dbReference>
<keyword evidence="3" id="KW-1185">Reference proteome</keyword>
<dbReference type="Proteomes" id="UP000515204">
    <property type="component" value="Unplaced"/>
</dbReference>
<dbReference type="SUPFAM" id="SSF49265">
    <property type="entry name" value="Fibronectin type III"/>
    <property type="match status" value="1"/>
</dbReference>
<dbReference type="AlphaFoldDB" id="A0A6P3WNZ6"/>
<organism evidence="3 4">
    <name type="scientific">Dinoponera quadriceps</name>
    <name type="common">South American ant</name>
    <dbReference type="NCBI Taxonomy" id="609295"/>
    <lineage>
        <taxon>Eukaryota</taxon>
        <taxon>Metazoa</taxon>
        <taxon>Ecdysozoa</taxon>
        <taxon>Arthropoda</taxon>
        <taxon>Hexapoda</taxon>
        <taxon>Insecta</taxon>
        <taxon>Pterygota</taxon>
        <taxon>Neoptera</taxon>
        <taxon>Endopterygota</taxon>
        <taxon>Hymenoptera</taxon>
        <taxon>Apocrita</taxon>
        <taxon>Aculeata</taxon>
        <taxon>Formicoidea</taxon>
        <taxon>Formicidae</taxon>
        <taxon>Ponerinae</taxon>
        <taxon>Ponerini</taxon>
        <taxon>Dinoponera</taxon>
    </lineage>
</organism>
<feature type="compositionally biased region" description="Polar residues" evidence="1">
    <location>
        <begin position="121"/>
        <end position="132"/>
    </location>
</feature>
<dbReference type="OrthoDB" id="2434995at2759"/>
<dbReference type="Gene3D" id="2.60.40.10">
    <property type="entry name" value="Immunoglobulins"/>
    <property type="match status" value="1"/>
</dbReference>
<evidence type="ECO:0000256" key="1">
    <source>
        <dbReference type="SAM" id="MobiDB-lite"/>
    </source>
</evidence>
<feature type="region of interest" description="Disordered" evidence="1">
    <location>
        <begin position="339"/>
        <end position="377"/>
    </location>
</feature>
<feature type="compositionally biased region" description="Acidic residues" evidence="1">
    <location>
        <begin position="41"/>
        <end position="52"/>
    </location>
</feature>
<feature type="domain" description="Fibronectin type-III" evidence="2">
    <location>
        <begin position="655"/>
        <end position="756"/>
    </location>
</feature>
<protein>
    <submittedName>
        <fullName evidence="4">Activating transcription factor 7-interacting protein 1 isoform X8</fullName>
    </submittedName>
</protein>
<feature type="region of interest" description="Disordered" evidence="1">
    <location>
        <begin position="1"/>
        <end position="24"/>
    </location>
</feature>
<dbReference type="InterPro" id="IPR013783">
    <property type="entry name" value="Ig-like_fold"/>
</dbReference>
<dbReference type="Pfam" id="PF16794">
    <property type="entry name" value="fn3_4"/>
    <property type="match status" value="1"/>
</dbReference>
<sequence>MMEAVQNESVHDTNSNSAVSCIDETNTDELLKEKDELLFGAEEDGEDEDALSDDSLRLRLSDDEDPEQEDITKNQTNVSEFKAPNKIPEPSKDIITEETSSSAPQQVVEEEMKSGSKKLTPKQSNSEIGSNGRQKRRTARNAEEIIRRKYLNSDSDFSDSDSEGRSVTLSSKSSQNVSSTSSASLKRNFSENDDGVVFNGIVKKVRISPNSEKTNGSNDITNLSFVEKFSQRNGKDKFPKLTNEQLEELLIQKIAETITMRSEIGILREQARISERNQEAMRTKLQQLTKQVKDFEMVLNRNALDRRVNPEKTATPIKINRSVGLQVNFVTEHGMQNLRQVQQSQQKPLTNAPNPTSAPASELATTNNTNVNTSPRRGIKIRSPRRSETSTVVPSAPTVSQCSMQTTPLVSTVTPAALVVAKPVDTQQTITLPNQSNIQLLSGNMSQQQQIQPQTYVVNGKIQNQSVNRPNTTLVTATTKSRSSDLIDLTDEEEKNKSAKVTATSTPTLIEQLSTVTTTKPICFPRVIQALPTNVAITTQPASIRVVQPNQPPPTATIVNNGGPPRLAYVMQSSTTRQLLIAQNTSQIRPITTCRVTTSFPTVAYKTGTSTIANGTVRVITTPAVSNVPNVPANKHPAPLPDTPTYAFTPGWKLPPPAPSLKMSKVPNGIVLSWNVPLTDKHADIVSYQLYAYQEVTGVSPNTSLWKKVGDVRALPLPMACTLTQFSEGNNYYFAVRAVDTHSRKGQYSIPGNISL</sequence>
<dbReference type="GO" id="GO:0005634">
    <property type="term" value="C:nucleus"/>
    <property type="evidence" value="ECO:0007669"/>
    <property type="project" value="TreeGrafter"/>
</dbReference>